<evidence type="ECO:0008006" key="3">
    <source>
        <dbReference type="Google" id="ProtNLM"/>
    </source>
</evidence>
<dbReference type="Gene3D" id="3.10.450.150">
    <property type="entry name" value="enterococcus faecalis protein"/>
    <property type="match status" value="1"/>
</dbReference>
<dbReference type="EMBL" id="JXKH01000003">
    <property type="protein sequence ID" value="OJG18800.1"/>
    <property type="molecule type" value="Genomic_DNA"/>
</dbReference>
<comment type="caution">
    <text evidence="1">The sequence shown here is derived from an EMBL/GenBank/DDBJ whole genome shotgun (WGS) entry which is preliminary data.</text>
</comment>
<evidence type="ECO:0000313" key="2">
    <source>
        <dbReference type="Proteomes" id="UP000181884"/>
    </source>
</evidence>
<dbReference type="Pfam" id="PF06124">
    <property type="entry name" value="DUF960"/>
    <property type="match status" value="1"/>
</dbReference>
<reference evidence="1 2" key="1">
    <citation type="submission" date="2014-12" db="EMBL/GenBank/DDBJ databases">
        <title>Draft genome sequences of 29 type strains of Enterococci.</title>
        <authorList>
            <person name="Zhong Z."/>
            <person name="Sun Z."/>
            <person name="Liu W."/>
            <person name="Zhang W."/>
            <person name="Zhang H."/>
        </authorList>
    </citation>
    <scope>NUCLEOTIDE SEQUENCE [LARGE SCALE GENOMIC DNA]</scope>
    <source>
        <strain evidence="1 2">DSM 17029</strain>
    </source>
</reference>
<organism evidence="1 2">
    <name type="scientific">Enterococcus canis</name>
    <dbReference type="NCBI Taxonomy" id="214095"/>
    <lineage>
        <taxon>Bacteria</taxon>
        <taxon>Bacillati</taxon>
        <taxon>Bacillota</taxon>
        <taxon>Bacilli</taxon>
        <taxon>Lactobacillales</taxon>
        <taxon>Enterococcaceae</taxon>
        <taxon>Enterococcus</taxon>
    </lineage>
</organism>
<gene>
    <name evidence="1" type="ORF">RU97_GL001418</name>
</gene>
<name>A0A1L8RGA8_9ENTE</name>
<dbReference type="STRING" id="214095.RU97_GL001418"/>
<accession>A0A1L8RGA8</accession>
<dbReference type="AlphaFoldDB" id="A0A1L8RGA8"/>
<dbReference type="Proteomes" id="UP000181884">
    <property type="component" value="Unassembled WGS sequence"/>
</dbReference>
<proteinExistence type="predicted"/>
<dbReference type="InterPro" id="IPR009303">
    <property type="entry name" value="DUF960"/>
</dbReference>
<protein>
    <recommendedName>
        <fullName evidence="3">GTP cyclohydrolase</fullName>
    </recommendedName>
</protein>
<evidence type="ECO:0000313" key="1">
    <source>
        <dbReference type="EMBL" id="OJG18800.1"/>
    </source>
</evidence>
<dbReference type="RefSeq" id="WP_067394079.1">
    <property type="nucleotide sequence ID" value="NZ_JXKH01000003.1"/>
</dbReference>
<sequence length="107" mass="12180">MHDSFDSRRSRYASVGVVSSLPGEIIDSIWIIIDMDLKGLVPLDNILTFRLLDKEGQLTIHFSQEGTEVEMDVDLPFPFSDNYPAEVYAYDDGSRETILLPSEIKQR</sequence>
<keyword evidence="2" id="KW-1185">Reference proteome</keyword>